<gene>
    <name evidence="9" type="ORF">CCAN12_460010</name>
    <name evidence="8" type="ORF">CGC54_10410</name>
</gene>
<dbReference type="RefSeq" id="WP_041999106.1">
    <property type="nucleotide sequence ID" value="NZ_BOQI01000017.1"/>
</dbReference>
<dbReference type="InterPro" id="IPR032808">
    <property type="entry name" value="DoxX"/>
</dbReference>
<dbReference type="EMBL" id="CP022389">
    <property type="protein sequence ID" value="ATA94714.1"/>
    <property type="molecule type" value="Genomic_DNA"/>
</dbReference>
<accession>A0A0B7H7Y6</accession>
<keyword evidence="6 7" id="KW-0472">Membrane</keyword>
<evidence type="ECO:0000313" key="11">
    <source>
        <dbReference type="Proteomes" id="UP000243753"/>
    </source>
</evidence>
<dbReference type="Proteomes" id="UP000044026">
    <property type="component" value="Unassembled WGS sequence"/>
</dbReference>
<reference evidence="11" key="3">
    <citation type="submission" date="2017-06" db="EMBL/GenBank/DDBJ databases">
        <title>Capnocytophaga spp. assemblies.</title>
        <authorList>
            <person name="Gulvik C.A."/>
        </authorList>
    </citation>
    <scope>NUCLEOTIDE SEQUENCE [LARGE SCALE GENOMIC DNA]</scope>
    <source>
        <strain evidence="11">H3936</strain>
    </source>
</reference>
<evidence type="ECO:0000256" key="1">
    <source>
        <dbReference type="ARBA" id="ARBA00004651"/>
    </source>
</evidence>
<name>A0A0B7H7Y6_9FLAO</name>
<dbReference type="EMBL" id="CDOE01000041">
    <property type="protein sequence ID" value="CEN33728.1"/>
    <property type="molecule type" value="Genomic_DNA"/>
</dbReference>
<feature type="transmembrane region" description="Helical" evidence="7">
    <location>
        <begin position="104"/>
        <end position="122"/>
    </location>
</feature>
<evidence type="ECO:0000256" key="3">
    <source>
        <dbReference type="ARBA" id="ARBA00022475"/>
    </source>
</evidence>
<comment type="subcellular location">
    <subcellularLocation>
        <location evidence="1">Cell membrane</location>
        <topology evidence="1">Multi-pass membrane protein</topology>
    </subcellularLocation>
</comment>
<dbReference type="PANTHER" id="PTHR33452">
    <property type="entry name" value="OXIDOREDUCTASE CATD-RELATED"/>
    <property type="match status" value="1"/>
</dbReference>
<dbReference type="GeneID" id="69581372"/>
<comment type="similarity">
    <text evidence="2">Belongs to the DoxX family.</text>
</comment>
<evidence type="ECO:0000256" key="4">
    <source>
        <dbReference type="ARBA" id="ARBA00022692"/>
    </source>
</evidence>
<dbReference type="InterPro" id="IPR051907">
    <property type="entry name" value="DoxX-like_oxidoreductase"/>
</dbReference>
<evidence type="ECO:0000313" key="9">
    <source>
        <dbReference type="EMBL" id="CEN33728.1"/>
    </source>
</evidence>
<keyword evidence="5 7" id="KW-1133">Transmembrane helix</keyword>
<evidence type="ECO:0000256" key="2">
    <source>
        <dbReference type="ARBA" id="ARBA00006679"/>
    </source>
</evidence>
<evidence type="ECO:0000313" key="8">
    <source>
        <dbReference type="EMBL" id="ATA94714.1"/>
    </source>
</evidence>
<dbReference type="AlphaFoldDB" id="A0A0B7H7Y6"/>
<organism evidence="9 10">
    <name type="scientific">Capnocytophaga canimorsus</name>
    <dbReference type="NCBI Taxonomy" id="28188"/>
    <lineage>
        <taxon>Bacteria</taxon>
        <taxon>Pseudomonadati</taxon>
        <taxon>Bacteroidota</taxon>
        <taxon>Flavobacteriia</taxon>
        <taxon>Flavobacteriales</taxon>
        <taxon>Flavobacteriaceae</taxon>
        <taxon>Capnocytophaga</taxon>
    </lineage>
</organism>
<evidence type="ECO:0000256" key="7">
    <source>
        <dbReference type="SAM" id="Phobius"/>
    </source>
</evidence>
<dbReference type="Pfam" id="PF07681">
    <property type="entry name" value="DoxX"/>
    <property type="match status" value="1"/>
</dbReference>
<evidence type="ECO:0000256" key="5">
    <source>
        <dbReference type="ARBA" id="ARBA00022989"/>
    </source>
</evidence>
<keyword evidence="4 7" id="KW-0812">Transmembrane</keyword>
<sequence length="136" mass="14546">MNIFQNKDLGLLILRLSVGLLMIPHGIHKLLNSGALGYIQSLLEAKGLPAFISYGVFVGEIIAPLLIVIGFRTRISALVLAATGLMILFLGYDNLFALTQHGGWVAELAGLFLFGALALAFTGGGKYALSTNNQWD</sequence>
<reference evidence="9 10" key="1">
    <citation type="submission" date="2015-01" db="EMBL/GenBank/DDBJ databases">
        <authorList>
            <person name="Xiang T."/>
            <person name="Song Y."/>
            <person name="Huang L."/>
            <person name="Wang B."/>
            <person name="Wu P."/>
        </authorList>
    </citation>
    <scope>NUCLEOTIDE SEQUENCE [LARGE SCALE GENOMIC DNA]</scope>
    <source>
        <strain evidence="9 10">Cc12</strain>
    </source>
</reference>
<protein>
    <submittedName>
        <fullName evidence="8">DoxX family protein</fullName>
    </submittedName>
</protein>
<dbReference type="GO" id="GO:0005886">
    <property type="term" value="C:plasma membrane"/>
    <property type="evidence" value="ECO:0007669"/>
    <property type="project" value="UniProtKB-SubCell"/>
</dbReference>
<reference evidence="8" key="2">
    <citation type="journal article" date="2017" name="Genome Announc.">
        <title>Twelve Complete Reference Genomes of Clinical Isolates in the Capnocytophaga Genus.</title>
        <authorList>
            <person name="Villarma A."/>
            <person name="Gulvik C.A."/>
            <person name="Rowe L.A."/>
            <person name="Sheth M."/>
            <person name="Juieng P."/>
            <person name="Nicholson A.C."/>
            <person name="Loparev V.N."/>
            <person name="McQuiston J.R."/>
        </authorList>
    </citation>
    <scope>NUCLEOTIDE SEQUENCE</scope>
    <source>
        <strain evidence="8">H3936</strain>
    </source>
</reference>
<feature type="transmembrane region" description="Helical" evidence="7">
    <location>
        <begin position="78"/>
        <end position="98"/>
    </location>
</feature>
<feature type="transmembrane region" description="Helical" evidence="7">
    <location>
        <begin position="12"/>
        <end position="31"/>
    </location>
</feature>
<evidence type="ECO:0000256" key="6">
    <source>
        <dbReference type="ARBA" id="ARBA00023136"/>
    </source>
</evidence>
<proteinExistence type="inferred from homology"/>
<dbReference type="PANTHER" id="PTHR33452:SF1">
    <property type="entry name" value="INNER MEMBRANE PROTEIN YPHA-RELATED"/>
    <property type="match status" value="1"/>
</dbReference>
<dbReference type="Proteomes" id="UP000243753">
    <property type="component" value="Chromosome"/>
</dbReference>
<keyword evidence="3" id="KW-1003">Cell membrane</keyword>
<evidence type="ECO:0000313" key="10">
    <source>
        <dbReference type="Proteomes" id="UP000044026"/>
    </source>
</evidence>
<feature type="transmembrane region" description="Helical" evidence="7">
    <location>
        <begin position="51"/>
        <end position="71"/>
    </location>
</feature>